<reference evidence="2 3" key="1">
    <citation type="submission" date="2019-02" db="EMBL/GenBank/DDBJ databases">
        <title>Genome sequencing of Clostridium botulinum clinical isolates.</title>
        <authorList>
            <person name="Brunt J."/>
            <person name="Van Vliet A.H.M."/>
            <person name="Stringer S.C."/>
            <person name="Grant K.A."/>
            <person name="Carter A.C."/>
            <person name="Peck M.W."/>
        </authorList>
    </citation>
    <scope>NUCLEOTIDE SEQUENCE [LARGE SCALE GENOMIC DNA]</scope>
    <source>
        <strain evidence="2 3">R1125/03</strain>
    </source>
</reference>
<sequence length="98" mass="12243">MYYRSEDESINIDDMESSNTDYDYDNDYDYSGMNSYETMYDCTSMTTNAECDDYYDEDLDGYRLARDRRPKRRPKQPQYHHVHHHVHHHFFHPWWMQR</sequence>
<feature type="compositionally biased region" description="Acidic residues" evidence="1">
    <location>
        <begin position="8"/>
        <end position="23"/>
    </location>
</feature>
<accession>A0A6M0SWK8</accession>
<organism evidence="2 3">
    <name type="scientific">Clostridium botulinum</name>
    <dbReference type="NCBI Taxonomy" id="1491"/>
    <lineage>
        <taxon>Bacteria</taxon>
        <taxon>Bacillati</taxon>
        <taxon>Bacillota</taxon>
        <taxon>Clostridia</taxon>
        <taxon>Eubacteriales</taxon>
        <taxon>Clostridiaceae</taxon>
        <taxon>Clostridium</taxon>
    </lineage>
</organism>
<gene>
    <name evidence="2" type="ORF">EXM42_01135</name>
</gene>
<evidence type="ECO:0000313" key="2">
    <source>
        <dbReference type="EMBL" id="NFA59050.1"/>
    </source>
</evidence>
<proteinExistence type="predicted"/>
<name>A0A6M0SWK8_CLOBO</name>
<dbReference type="EMBL" id="SGJP01000002">
    <property type="protein sequence ID" value="NFA59050.1"/>
    <property type="molecule type" value="Genomic_DNA"/>
</dbReference>
<evidence type="ECO:0000313" key="3">
    <source>
        <dbReference type="Proteomes" id="UP000473089"/>
    </source>
</evidence>
<dbReference type="Proteomes" id="UP000473089">
    <property type="component" value="Unassembled WGS sequence"/>
</dbReference>
<evidence type="ECO:0000256" key="1">
    <source>
        <dbReference type="SAM" id="MobiDB-lite"/>
    </source>
</evidence>
<dbReference type="AlphaFoldDB" id="A0A6M0SWK8"/>
<comment type="caution">
    <text evidence="2">The sequence shown here is derived from an EMBL/GenBank/DDBJ whole genome shotgun (WGS) entry which is preliminary data.</text>
</comment>
<feature type="region of interest" description="Disordered" evidence="1">
    <location>
        <begin position="1"/>
        <end position="23"/>
    </location>
</feature>
<protein>
    <submittedName>
        <fullName evidence="2">Uncharacterized protein</fullName>
    </submittedName>
</protein>